<proteinExistence type="predicted"/>
<evidence type="ECO:0000256" key="1">
    <source>
        <dbReference type="SAM" id="Phobius"/>
    </source>
</evidence>
<keyword evidence="1" id="KW-0472">Membrane</keyword>
<keyword evidence="1" id="KW-0812">Transmembrane</keyword>
<accession>A0ABY6DIP0</accession>
<dbReference type="InterPro" id="IPR012902">
    <property type="entry name" value="N_methyl_site"/>
</dbReference>
<reference evidence="2" key="1">
    <citation type="submission" date="2022-10" db="EMBL/GenBank/DDBJ databases">
        <title>Chitiniphilus purpureus sp. nov., a novel chitin-degrading bacterium isolated from crawfish pond sediment.</title>
        <authorList>
            <person name="Li K."/>
        </authorList>
    </citation>
    <scope>NUCLEOTIDE SEQUENCE</scope>
    <source>
        <strain evidence="2">CD1</strain>
    </source>
</reference>
<dbReference type="EMBL" id="CP106753">
    <property type="protein sequence ID" value="UXY14224.1"/>
    <property type="molecule type" value="Genomic_DNA"/>
</dbReference>
<dbReference type="RefSeq" id="WP_263123524.1">
    <property type="nucleotide sequence ID" value="NZ_CP106753.1"/>
</dbReference>
<dbReference type="Proteomes" id="UP001061302">
    <property type="component" value="Chromosome"/>
</dbReference>
<feature type="transmembrane region" description="Helical" evidence="1">
    <location>
        <begin position="12"/>
        <end position="37"/>
    </location>
</feature>
<organism evidence="2 3">
    <name type="scientific">Chitiniphilus purpureus</name>
    <dbReference type="NCBI Taxonomy" id="2981137"/>
    <lineage>
        <taxon>Bacteria</taxon>
        <taxon>Pseudomonadati</taxon>
        <taxon>Pseudomonadota</taxon>
        <taxon>Betaproteobacteria</taxon>
        <taxon>Neisseriales</taxon>
        <taxon>Chitinibacteraceae</taxon>
        <taxon>Chitiniphilus</taxon>
    </lineage>
</organism>
<dbReference type="PROSITE" id="PS00409">
    <property type="entry name" value="PROKAR_NTER_METHYL"/>
    <property type="match status" value="1"/>
</dbReference>
<sequence length="248" mass="26075">MLNVHALSRQRGLSLIEIMISIVVGMFLLIAAASLGINAFNGARDSVRAVGFHGNLQDVVTIMGRELRRAGFNAAGEDDTGNDAKYFRQIWFSQTTAANSGIYRCVVFRYDRNVPTSIASAVPVAGAGTVATNEVTGLRFDATAQQAYLLTGATAINTTNCTGTGWEPLNLTSNVAITSLTFTPKPIQALDAGGNPTGAIMVESVTIDITGTDASGNTRTLSETVQLRNLPACPVSATRAGTKITKCD</sequence>
<protein>
    <submittedName>
        <fullName evidence="2">Prepilin-type N-terminal cleavage/methylation domain-containing protein</fullName>
    </submittedName>
</protein>
<evidence type="ECO:0000313" key="2">
    <source>
        <dbReference type="EMBL" id="UXY14224.1"/>
    </source>
</evidence>
<evidence type="ECO:0000313" key="3">
    <source>
        <dbReference type="Proteomes" id="UP001061302"/>
    </source>
</evidence>
<dbReference type="Pfam" id="PF07963">
    <property type="entry name" value="N_methyl"/>
    <property type="match status" value="1"/>
</dbReference>
<name>A0ABY6DIP0_9NEIS</name>
<keyword evidence="1" id="KW-1133">Transmembrane helix</keyword>
<keyword evidence="3" id="KW-1185">Reference proteome</keyword>
<gene>
    <name evidence="2" type="ORF">N8I74_12975</name>
</gene>